<comment type="similarity">
    <text evidence="1">Belongs to the sel-1 family.</text>
</comment>
<dbReference type="PANTHER" id="PTHR11102">
    <property type="entry name" value="SEL-1-LIKE PROTEIN"/>
    <property type="match status" value="1"/>
</dbReference>
<evidence type="ECO:0000313" key="3">
    <source>
        <dbReference type="Proteomes" id="UP001153678"/>
    </source>
</evidence>
<dbReference type="OrthoDB" id="2384430at2759"/>
<evidence type="ECO:0000313" key="2">
    <source>
        <dbReference type="EMBL" id="CAI2175983.1"/>
    </source>
</evidence>
<comment type="caution">
    <text evidence="2">The sequence shown here is derived from an EMBL/GenBank/DDBJ whole genome shotgun (WGS) entry which is preliminary data.</text>
</comment>
<proteinExistence type="inferred from homology"/>
<dbReference type="PANTHER" id="PTHR11102:SF160">
    <property type="entry name" value="ERAD-ASSOCIATED E3 UBIQUITIN-PROTEIN LIGASE COMPONENT HRD3"/>
    <property type="match status" value="1"/>
</dbReference>
<dbReference type="Proteomes" id="UP001153678">
    <property type="component" value="Unassembled WGS sequence"/>
</dbReference>
<dbReference type="SMART" id="SM00671">
    <property type="entry name" value="SEL1"/>
    <property type="match status" value="4"/>
</dbReference>
<keyword evidence="3" id="KW-1185">Reference proteome</keyword>
<dbReference type="EMBL" id="CAMKVN010001438">
    <property type="protein sequence ID" value="CAI2175983.1"/>
    <property type="molecule type" value="Genomic_DNA"/>
</dbReference>
<dbReference type="InterPro" id="IPR006597">
    <property type="entry name" value="Sel1-like"/>
</dbReference>
<dbReference type="InterPro" id="IPR050767">
    <property type="entry name" value="Sel1_AlgK"/>
</dbReference>
<dbReference type="Pfam" id="PF08238">
    <property type="entry name" value="Sel1"/>
    <property type="match status" value="5"/>
</dbReference>
<protein>
    <submittedName>
        <fullName evidence="2">8904_t:CDS:1</fullName>
    </submittedName>
</protein>
<accession>A0A9W4SQZ6</accession>
<dbReference type="Gene3D" id="1.25.40.10">
    <property type="entry name" value="Tetratricopeptide repeat domain"/>
    <property type="match status" value="1"/>
</dbReference>
<gene>
    <name evidence="2" type="ORF">FWILDA_LOCUS7363</name>
</gene>
<dbReference type="InterPro" id="IPR011990">
    <property type="entry name" value="TPR-like_helical_dom_sf"/>
</dbReference>
<dbReference type="AlphaFoldDB" id="A0A9W4SQZ6"/>
<sequence>MLDFIPDCWDGEPENRPSMIAVVERLKKKFSIEEFVRSILLSESHDFGLALDIILGLRPIIILDNPDDYARLYTDCWDGEPENRPSMSAVVERLKTMISPTTKTTLDLFMLATRKNHTLAQCYVGICYDEGRGVAKDVNLAFDYYLRVANKDFAAGQLFIGYRYEIGLGIIKSNLKKAIKWYTKAANNGNVIASNNLGNYYKNGKGVKKDYHKAIKLFQYSAKGNYSSGILNLGYCGIGININMQKAFELYETAANLENKIAQFNLACMYENGNVIDKGLDIGTKDLPNMDIRMLKIG</sequence>
<dbReference type="SUPFAM" id="SSF81901">
    <property type="entry name" value="HCP-like"/>
    <property type="match status" value="1"/>
</dbReference>
<reference evidence="2" key="1">
    <citation type="submission" date="2022-08" db="EMBL/GenBank/DDBJ databases">
        <authorList>
            <person name="Kallberg Y."/>
            <person name="Tangrot J."/>
            <person name="Rosling A."/>
        </authorList>
    </citation>
    <scope>NUCLEOTIDE SEQUENCE</scope>
    <source>
        <strain evidence="2">Wild A</strain>
    </source>
</reference>
<evidence type="ECO:0000256" key="1">
    <source>
        <dbReference type="ARBA" id="ARBA00038101"/>
    </source>
</evidence>
<name>A0A9W4SQZ6_9GLOM</name>
<organism evidence="2 3">
    <name type="scientific">Funneliformis geosporum</name>
    <dbReference type="NCBI Taxonomy" id="1117311"/>
    <lineage>
        <taxon>Eukaryota</taxon>
        <taxon>Fungi</taxon>
        <taxon>Fungi incertae sedis</taxon>
        <taxon>Mucoromycota</taxon>
        <taxon>Glomeromycotina</taxon>
        <taxon>Glomeromycetes</taxon>
        <taxon>Glomerales</taxon>
        <taxon>Glomeraceae</taxon>
        <taxon>Funneliformis</taxon>
    </lineage>
</organism>